<dbReference type="OrthoDB" id="1432662at2"/>
<dbReference type="InterPro" id="IPR012349">
    <property type="entry name" value="Split_barrel_FMN-bd"/>
</dbReference>
<gene>
    <name evidence="2" type="ORF">BN11_3160002</name>
</gene>
<organism evidence="2 3">
    <name type="scientific">Nostocoides australiense Ben110</name>
    <dbReference type="NCBI Taxonomy" id="1193182"/>
    <lineage>
        <taxon>Bacteria</taxon>
        <taxon>Bacillati</taxon>
        <taxon>Actinomycetota</taxon>
        <taxon>Actinomycetes</taxon>
        <taxon>Micrococcales</taxon>
        <taxon>Intrasporangiaceae</taxon>
        <taxon>Nostocoides</taxon>
    </lineage>
</organism>
<dbReference type="InterPro" id="IPR038725">
    <property type="entry name" value="YdaG_split_barrel_FMN-bd"/>
</dbReference>
<accession>W6K3R2</accession>
<proteinExistence type="predicted"/>
<dbReference type="STRING" id="1193182.BN11_3160002"/>
<dbReference type="AlphaFoldDB" id="W6K3R2"/>
<protein>
    <submittedName>
        <fullName evidence="2">Pyridoxamine 5'-phosphate oxidase-related FMN-binding</fullName>
    </submittedName>
</protein>
<sequence length="140" mass="15491">MSMSLSELSKLLRKLDICMLGTHGTRGTLAARPMSNNKDVEYDGTSPLLHLGGLPDGPDIRRDPGVLLTFTDPKGVFVAVQGTARITTDKKLMAEHWVPDVERWFADGVETAGICMIIVDANRISYWTYEHGDGEITMRK</sequence>
<evidence type="ECO:0000259" key="1">
    <source>
        <dbReference type="Pfam" id="PF16242"/>
    </source>
</evidence>
<dbReference type="Gene3D" id="2.30.110.10">
    <property type="entry name" value="Electron Transport, Fmn-binding Protein, Chain A"/>
    <property type="match status" value="1"/>
</dbReference>
<evidence type="ECO:0000313" key="3">
    <source>
        <dbReference type="Proteomes" id="UP000035763"/>
    </source>
</evidence>
<evidence type="ECO:0000313" key="2">
    <source>
        <dbReference type="EMBL" id="CCH73709.1"/>
    </source>
</evidence>
<feature type="domain" description="General stress protein FMN-binding split barrel" evidence="1">
    <location>
        <begin position="6"/>
        <end position="132"/>
    </location>
</feature>
<reference evidence="2 3" key="1">
    <citation type="journal article" date="2013" name="ISME J.">
        <title>A metabolic model for members of the genus Tetrasphaera involved in enhanced biological phosphorus removal.</title>
        <authorList>
            <person name="Kristiansen R."/>
            <person name="Nguyen H.T.T."/>
            <person name="Saunders A.M."/>
            <person name="Nielsen J.L."/>
            <person name="Wimmer R."/>
            <person name="Le V.Q."/>
            <person name="McIlroy S.J."/>
            <person name="Petrovski S."/>
            <person name="Seviour R.J."/>
            <person name="Calteau A."/>
            <person name="Nielsen K.L."/>
            <person name="Nielsen P.H."/>
        </authorList>
    </citation>
    <scope>NUCLEOTIDE SEQUENCE [LARGE SCALE GENOMIC DNA]</scope>
    <source>
        <strain evidence="2 3">Ben110</strain>
    </source>
</reference>
<dbReference type="InterPro" id="IPR052917">
    <property type="entry name" value="Stress-Dev_Protein"/>
</dbReference>
<dbReference type="Proteomes" id="UP000035763">
    <property type="component" value="Unassembled WGS sequence"/>
</dbReference>
<comment type="caution">
    <text evidence="2">The sequence shown here is derived from an EMBL/GenBank/DDBJ whole genome shotgun (WGS) entry which is preliminary data.</text>
</comment>
<name>W6K3R2_9MICO</name>
<dbReference type="EMBL" id="CAJA01000242">
    <property type="protein sequence ID" value="CCH73709.1"/>
    <property type="molecule type" value="Genomic_DNA"/>
</dbReference>
<dbReference type="Pfam" id="PF16242">
    <property type="entry name" value="Pyrid_ox_like"/>
    <property type="match status" value="1"/>
</dbReference>
<dbReference type="RefSeq" id="WP_083433811.1">
    <property type="nucleotide sequence ID" value="NZ_HG764815.1"/>
</dbReference>
<dbReference type="PANTHER" id="PTHR34818:SF1">
    <property type="entry name" value="PROTEIN BLI-3"/>
    <property type="match status" value="1"/>
</dbReference>
<keyword evidence="3" id="KW-1185">Reference proteome</keyword>
<dbReference type="PANTHER" id="PTHR34818">
    <property type="entry name" value="PROTEIN BLI-3"/>
    <property type="match status" value="1"/>
</dbReference>
<dbReference type="SUPFAM" id="SSF50475">
    <property type="entry name" value="FMN-binding split barrel"/>
    <property type="match status" value="1"/>
</dbReference>